<name>A0A9J6CUN4_RHIMP</name>
<dbReference type="EMBL" id="JABSTU010006805">
    <property type="protein sequence ID" value="KAH7932242.1"/>
    <property type="molecule type" value="Genomic_DNA"/>
</dbReference>
<evidence type="ECO:0000313" key="2">
    <source>
        <dbReference type="EMBL" id="KAH7932242.1"/>
    </source>
</evidence>
<organism evidence="2 3">
    <name type="scientific">Rhipicephalus microplus</name>
    <name type="common">Cattle tick</name>
    <name type="synonym">Boophilus microplus</name>
    <dbReference type="NCBI Taxonomy" id="6941"/>
    <lineage>
        <taxon>Eukaryota</taxon>
        <taxon>Metazoa</taxon>
        <taxon>Ecdysozoa</taxon>
        <taxon>Arthropoda</taxon>
        <taxon>Chelicerata</taxon>
        <taxon>Arachnida</taxon>
        <taxon>Acari</taxon>
        <taxon>Parasitiformes</taxon>
        <taxon>Ixodida</taxon>
        <taxon>Ixodoidea</taxon>
        <taxon>Ixodidae</taxon>
        <taxon>Rhipicephalinae</taxon>
        <taxon>Rhipicephalus</taxon>
        <taxon>Boophilus</taxon>
    </lineage>
</organism>
<dbReference type="Proteomes" id="UP000821866">
    <property type="component" value="Unassembled WGS sequence"/>
</dbReference>
<protein>
    <submittedName>
        <fullName evidence="2">Uncharacterized protein</fullName>
    </submittedName>
</protein>
<sequence length="521" mass="59211">MASGSFWSLRRHNVQYAKASSTSGSVRKPPSGSHKSSGAHQWTNHVKYQQYPLIQSTPSSTTATNIHPTGGFRYETWPDEQRKINKIKSMISCHCQCQASGRLDRVIQLVMNYPSEDVCPDNRHNAIDEMFWQKRAPTCWPGNLKCHCGDKSTWRFIDISPKNNVAYRKTSVRDFDGCNANQDLDRFKGTLLQDIAKISKNQEKIISAGINSVVRLHASIKGFNIVLQEALQTTSGSDSNKEHTPIGVTYKVETMSGQPQANLLAFDQSDHHDYYASVLTCVVLKPDKYISLLHIRTVDTGRKFVHSVLIEVQHKLACFWIRVIISVSSTDSNANHQHIKVIEFQALFTTVYKMSFNMAENCNEMRMWTLRKNPSDKRSTAHEIVVFNENFQICPNQFSLPGTEKLLLMKEDKFSLLFVISTSSSLMLSELYATPEAKIDDGAVVAYIKPNNPKNAMVDSAKTSTFKHHGGRNINRRRQVWANHFTEDHNCVVRTVKLAHQKILQKRLYKPEKNNYCALQA</sequence>
<evidence type="ECO:0000313" key="3">
    <source>
        <dbReference type="Proteomes" id="UP000821866"/>
    </source>
</evidence>
<reference evidence="2" key="2">
    <citation type="submission" date="2021-09" db="EMBL/GenBank/DDBJ databases">
        <authorList>
            <person name="Jia N."/>
            <person name="Wang J."/>
            <person name="Shi W."/>
            <person name="Du L."/>
            <person name="Sun Y."/>
            <person name="Zhan W."/>
            <person name="Jiang J."/>
            <person name="Wang Q."/>
            <person name="Zhang B."/>
            <person name="Ji P."/>
            <person name="Sakyi L.B."/>
            <person name="Cui X."/>
            <person name="Yuan T."/>
            <person name="Jiang B."/>
            <person name="Yang W."/>
            <person name="Lam T.T.-Y."/>
            <person name="Chang Q."/>
            <person name="Ding S."/>
            <person name="Wang X."/>
            <person name="Zhu J."/>
            <person name="Ruan X."/>
            <person name="Zhao L."/>
            <person name="Wei J."/>
            <person name="Que T."/>
            <person name="Du C."/>
            <person name="Cheng J."/>
            <person name="Dai P."/>
            <person name="Han X."/>
            <person name="Huang E."/>
            <person name="Gao Y."/>
            <person name="Liu J."/>
            <person name="Shao H."/>
            <person name="Ye R."/>
            <person name="Li L."/>
            <person name="Wei W."/>
            <person name="Wang X."/>
            <person name="Wang C."/>
            <person name="Huo Q."/>
            <person name="Li W."/>
            <person name="Guo W."/>
            <person name="Chen H."/>
            <person name="Chen S."/>
            <person name="Zhou L."/>
            <person name="Zhou L."/>
            <person name="Ni X."/>
            <person name="Tian J."/>
            <person name="Zhou Y."/>
            <person name="Sheng Y."/>
            <person name="Liu T."/>
            <person name="Pan Y."/>
            <person name="Xia L."/>
            <person name="Li J."/>
            <person name="Zhao F."/>
            <person name="Cao W."/>
        </authorList>
    </citation>
    <scope>NUCLEOTIDE SEQUENCE</scope>
    <source>
        <strain evidence="2">Rmic-2018</strain>
        <tissue evidence="2">Larvae</tissue>
    </source>
</reference>
<evidence type="ECO:0000256" key="1">
    <source>
        <dbReference type="SAM" id="MobiDB-lite"/>
    </source>
</evidence>
<reference evidence="2" key="1">
    <citation type="journal article" date="2020" name="Cell">
        <title>Large-Scale Comparative Analyses of Tick Genomes Elucidate Their Genetic Diversity and Vector Capacities.</title>
        <authorList>
            <consortium name="Tick Genome and Microbiome Consortium (TIGMIC)"/>
            <person name="Jia N."/>
            <person name="Wang J."/>
            <person name="Shi W."/>
            <person name="Du L."/>
            <person name="Sun Y."/>
            <person name="Zhan W."/>
            <person name="Jiang J.F."/>
            <person name="Wang Q."/>
            <person name="Zhang B."/>
            <person name="Ji P."/>
            <person name="Bell-Sakyi L."/>
            <person name="Cui X.M."/>
            <person name="Yuan T.T."/>
            <person name="Jiang B.G."/>
            <person name="Yang W.F."/>
            <person name="Lam T.T."/>
            <person name="Chang Q.C."/>
            <person name="Ding S.J."/>
            <person name="Wang X.J."/>
            <person name="Zhu J.G."/>
            <person name="Ruan X.D."/>
            <person name="Zhao L."/>
            <person name="Wei J.T."/>
            <person name="Ye R.Z."/>
            <person name="Que T.C."/>
            <person name="Du C.H."/>
            <person name="Zhou Y.H."/>
            <person name="Cheng J.X."/>
            <person name="Dai P.F."/>
            <person name="Guo W.B."/>
            <person name="Han X.H."/>
            <person name="Huang E.J."/>
            <person name="Li L.F."/>
            <person name="Wei W."/>
            <person name="Gao Y.C."/>
            <person name="Liu J.Z."/>
            <person name="Shao H.Z."/>
            <person name="Wang X."/>
            <person name="Wang C.C."/>
            <person name="Yang T.C."/>
            <person name="Huo Q.B."/>
            <person name="Li W."/>
            <person name="Chen H.Y."/>
            <person name="Chen S.E."/>
            <person name="Zhou L.G."/>
            <person name="Ni X.B."/>
            <person name="Tian J.H."/>
            <person name="Sheng Y."/>
            <person name="Liu T."/>
            <person name="Pan Y.S."/>
            <person name="Xia L.Y."/>
            <person name="Li J."/>
            <person name="Zhao F."/>
            <person name="Cao W.C."/>
        </authorList>
    </citation>
    <scope>NUCLEOTIDE SEQUENCE</scope>
    <source>
        <strain evidence="2">Rmic-2018</strain>
    </source>
</reference>
<feature type="region of interest" description="Disordered" evidence="1">
    <location>
        <begin position="18"/>
        <end position="40"/>
    </location>
</feature>
<dbReference type="AlphaFoldDB" id="A0A9J6CUN4"/>
<keyword evidence="3" id="KW-1185">Reference proteome</keyword>
<accession>A0A9J6CUN4</accession>
<proteinExistence type="predicted"/>
<comment type="caution">
    <text evidence="2">The sequence shown here is derived from an EMBL/GenBank/DDBJ whole genome shotgun (WGS) entry which is preliminary data.</text>
</comment>
<gene>
    <name evidence="2" type="ORF">HPB51_029383</name>
</gene>